<reference evidence="1" key="1">
    <citation type="submission" date="2020-11" db="EMBL/GenBank/DDBJ databases">
        <authorList>
            <consortium name="DOE Joint Genome Institute"/>
            <person name="Ahrendt S."/>
            <person name="Riley R."/>
            <person name="Andreopoulos W."/>
            <person name="Labutti K."/>
            <person name="Pangilinan J."/>
            <person name="Ruiz-Duenas F.J."/>
            <person name="Barrasa J.M."/>
            <person name="Sanchez-Garcia M."/>
            <person name="Camarero S."/>
            <person name="Miyauchi S."/>
            <person name="Serrano A."/>
            <person name="Linde D."/>
            <person name="Babiker R."/>
            <person name="Drula E."/>
            <person name="Ayuso-Fernandez I."/>
            <person name="Pacheco R."/>
            <person name="Padilla G."/>
            <person name="Ferreira P."/>
            <person name="Barriuso J."/>
            <person name="Kellner H."/>
            <person name="Castanera R."/>
            <person name="Alfaro M."/>
            <person name="Ramirez L."/>
            <person name="Pisabarro A.G."/>
            <person name="Kuo A."/>
            <person name="Tritt A."/>
            <person name="Lipzen A."/>
            <person name="He G."/>
            <person name="Yan M."/>
            <person name="Ng V."/>
            <person name="Cullen D."/>
            <person name="Martin F."/>
            <person name="Rosso M.-N."/>
            <person name="Henrissat B."/>
            <person name="Hibbett D."/>
            <person name="Martinez A.T."/>
            <person name="Grigoriev I.V."/>
        </authorList>
    </citation>
    <scope>NUCLEOTIDE SEQUENCE</scope>
    <source>
        <strain evidence="1">CBS 247.69</strain>
    </source>
</reference>
<name>A0A9P5XTP6_9AGAR</name>
<dbReference type="OrthoDB" id="3269001at2759"/>
<proteinExistence type="predicted"/>
<gene>
    <name evidence="1" type="ORF">BDZ94DRAFT_1177483</name>
</gene>
<keyword evidence="2" id="KW-1185">Reference proteome</keyword>
<dbReference type="Proteomes" id="UP000807353">
    <property type="component" value="Unassembled WGS sequence"/>
</dbReference>
<dbReference type="EMBL" id="MU150417">
    <property type="protein sequence ID" value="KAF9456554.1"/>
    <property type="molecule type" value="Genomic_DNA"/>
</dbReference>
<evidence type="ECO:0000313" key="1">
    <source>
        <dbReference type="EMBL" id="KAF9456554.1"/>
    </source>
</evidence>
<protein>
    <submittedName>
        <fullName evidence="1">Uncharacterized protein</fullName>
    </submittedName>
</protein>
<accession>A0A9P5XTP6</accession>
<organism evidence="1 2">
    <name type="scientific">Collybia nuda</name>
    <dbReference type="NCBI Taxonomy" id="64659"/>
    <lineage>
        <taxon>Eukaryota</taxon>
        <taxon>Fungi</taxon>
        <taxon>Dikarya</taxon>
        <taxon>Basidiomycota</taxon>
        <taxon>Agaricomycotina</taxon>
        <taxon>Agaricomycetes</taxon>
        <taxon>Agaricomycetidae</taxon>
        <taxon>Agaricales</taxon>
        <taxon>Tricholomatineae</taxon>
        <taxon>Clitocybaceae</taxon>
        <taxon>Collybia</taxon>
    </lineage>
</organism>
<sequence>MEAIRGCIKTVLLPTWVHRPPINLGEPSHGKLKAQDYLILFTYIFPLIIPQIWYTPTASETDQEHFHCFYHLVAATNIVSSFKVSNADADAYTQYYIQYRAAIQKLFPYCPSKPNHHYAMHNAAQMKYWGPLPSFSEFPGEKMNGMLQNIKTNRRLRDLDYTMLRQMTCRAHINAALHDVDGPKELANILEPTDVSVDASPVALKPSEVASVLAKATNLQETEYNALLHYLQNTGQPYRSYDDFPHPPNALILPPMAQKPLQFNHGEQTFSCEHSHQGNSAIQFYNPLVQANSTGFIQSIWMLPLDGLMHTFIVVRPHLSLSSQEEAQASFIHYPGFLAHIVDLQPSADLVIVEQNHIITHLTGFKLPARTYGINKETLVVCQALNCRHW</sequence>
<dbReference type="AlphaFoldDB" id="A0A9P5XTP6"/>
<evidence type="ECO:0000313" key="2">
    <source>
        <dbReference type="Proteomes" id="UP000807353"/>
    </source>
</evidence>
<comment type="caution">
    <text evidence="1">The sequence shown here is derived from an EMBL/GenBank/DDBJ whole genome shotgun (WGS) entry which is preliminary data.</text>
</comment>